<sequence length="426" mass="42941">MESPVIDALNAVTATAQDSPADPAGDGSAAPPLLPRGRSYDWRWAGYREGKAVIPERPVAYNVRAFGAQGNGMADDTAALQRAVAAAKQNPKGGVVLLPAGTYVLMRPLTILRAGVVLRGAGEGSTTIQIMQSLATYNIQSQWSSGGGFITFSGHTQQTSLPRSLLARITGAVDVGNRLVPVDSAAQIAVGQRVRIFVNDAVTMETLYLDNATLPANATTEPAPPATTSLSLPLPANASAASAGAAAALAPTPEEEGLSVGEALAADAAASAAAEGASSGNGSSSGGAGGTGGSDQEGSGSSEEDAGSEAAASFEAAAAGAAHPASDPLVTRMAPAASLPAWVYGDGMGGIDSGSEGGADVVDRDEVSLLAQVVAVGDGWMELDRWMPFPVRTGAGWQGEVHADNPSLQDAGIERLTIRFKHTVNT</sequence>
<dbReference type="InterPro" id="IPR024535">
    <property type="entry name" value="RHGA/B-epi-like_pectate_lyase"/>
</dbReference>
<reference evidence="3 4" key="1">
    <citation type="journal article" date="2010" name="Plant Cell">
        <title>The Chlorella variabilis NC64A genome reveals adaptation to photosymbiosis, coevolution with viruses, and cryptic sex.</title>
        <authorList>
            <person name="Blanc G."/>
            <person name="Duncan G."/>
            <person name="Agarkova I."/>
            <person name="Borodovsky M."/>
            <person name="Gurnon J."/>
            <person name="Kuo A."/>
            <person name="Lindquist E."/>
            <person name="Lucas S."/>
            <person name="Pangilinan J."/>
            <person name="Polle J."/>
            <person name="Salamov A."/>
            <person name="Terry A."/>
            <person name="Yamada T."/>
            <person name="Dunigan D.D."/>
            <person name="Grigoriev I.V."/>
            <person name="Claverie J.M."/>
            <person name="Van Etten J.L."/>
        </authorList>
    </citation>
    <scope>NUCLEOTIDE SEQUENCE [LARGE SCALE GENOMIC DNA]</scope>
    <source>
        <strain evidence="3 4">NC64A</strain>
    </source>
</reference>
<proteinExistence type="predicted"/>
<name>E1Z6J1_CHLVA</name>
<dbReference type="SUPFAM" id="SSF51126">
    <property type="entry name" value="Pectin lyase-like"/>
    <property type="match status" value="1"/>
</dbReference>
<dbReference type="InParanoid" id="E1Z6J1"/>
<dbReference type="InterPro" id="IPR012334">
    <property type="entry name" value="Pectin_lyas_fold"/>
</dbReference>
<dbReference type="GeneID" id="17358191"/>
<feature type="compositionally biased region" description="Gly residues" evidence="1">
    <location>
        <begin position="283"/>
        <end position="295"/>
    </location>
</feature>
<organism evidence="4">
    <name type="scientific">Chlorella variabilis</name>
    <name type="common">Green alga</name>
    <dbReference type="NCBI Taxonomy" id="554065"/>
    <lineage>
        <taxon>Eukaryota</taxon>
        <taxon>Viridiplantae</taxon>
        <taxon>Chlorophyta</taxon>
        <taxon>core chlorophytes</taxon>
        <taxon>Trebouxiophyceae</taxon>
        <taxon>Chlorellales</taxon>
        <taxon>Chlorellaceae</taxon>
        <taxon>Chlorella clade</taxon>
        <taxon>Chlorella</taxon>
    </lineage>
</organism>
<feature type="region of interest" description="Disordered" evidence="1">
    <location>
        <begin position="275"/>
        <end position="319"/>
    </location>
</feature>
<keyword evidence="4" id="KW-1185">Reference proteome</keyword>
<feature type="region of interest" description="Disordered" evidence="1">
    <location>
        <begin position="14"/>
        <end position="33"/>
    </location>
</feature>
<dbReference type="KEGG" id="cvr:CHLNCDRAFT_140926"/>
<evidence type="ECO:0000256" key="1">
    <source>
        <dbReference type="SAM" id="MobiDB-lite"/>
    </source>
</evidence>
<evidence type="ECO:0000259" key="2">
    <source>
        <dbReference type="Pfam" id="PF12708"/>
    </source>
</evidence>
<dbReference type="OrthoDB" id="511078at2759"/>
<accession>E1Z6J1</accession>
<evidence type="ECO:0000313" key="3">
    <source>
        <dbReference type="EMBL" id="EFN58658.1"/>
    </source>
</evidence>
<feature type="compositionally biased region" description="Low complexity" evidence="1">
    <location>
        <begin position="308"/>
        <end position="319"/>
    </location>
</feature>
<dbReference type="Pfam" id="PF12708">
    <property type="entry name" value="Pect-lyase_RHGA_epim"/>
    <property type="match status" value="1"/>
</dbReference>
<protein>
    <recommendedName>
        <fullName evidence="2">Rhamnogalacturonase A/B/Epimerase-like pectate lyase domain-containing protein</fullName>
    </recommendedName>
</protein>
<dbReference type="RefSeq" id="XP_005850760.1">
    <property type="nucleotide sequence ID" value="XM_005850698.1"/>
</dbReference>
<dbReference type="InterPro" id="IPR011050">
    <property type="entry name" value="Pectin_lyase_fold/virulence"/>
</dbReference>
<dbReference type="Proteomes" id="UP000008141">
    <property type="component" value="Unassembled WGS sequence"/>
</dbReference>
<feature type="domain" description="Rhamnogalacturonase A/B/Epimerase-like pectate lyase" evidence="2">
    <location>
        <begin position="61"/>
        <end position="138"/>
    </location>
</feature>
<gene>
    <name evidence="3" type="ORF">CHLNCDRAFT_140926</name>
</gene>
<feature type="compositionally biased region" description="Low complexity" evidence="1">
    <location>
        <begin position="19"/>
        <end position="31"/>
    </location>
</feature>
<dbReference type="AlphaFoldDB" id="E1Z6J1"/>
<evidence type="ECO:0000313" key="4">
    <source>
        <dbReference type="Proteomes" id="UP000008141"/>
    </source>
</evidence>
<dbReference type="EMBL" id="GL433837">
    <property type="protein sequence ID" value="EFN58658.1"/>
    <property type="molecule type" value="Genomic_DNA"/>
</dbReference>
<dbReference type="Gene3D" id="2.160.20.10">
    <property type="entry name" value="Single-stranded right-handed beta-helix, Pectin lyase-like"/>
    <property type="match status" value="1"/>
</dbReference>